<name>A0A1I7SP58_BURXY</name>
<evidence type="ECO:0000313" key="2">
    <source>
        <dbReference type="Proteomes" id="UP000095284"/>
    </source>
</evidence>
<protein>
    <submittedName>
        <fullName evidence="3">ATP synthase protein 8</fullName>
    </submittedName>
</protein>
<feature type="chain" id="PRO_5009306408" evidence="1">
    <location>
        <begin position="20"/>
        <end position="37"/>
    </location>
</feature>
<evidence type="ECO:0000256" key="1">
    <source>
        <dbReference type="SAM" id="SignalP"/>
    </source>
</evidence>
<evidence type="ECO:0000313" key="3">
    <source>
        <dbReference type="WBParaSite" id="BXY_1484800.1"/>
    </source>
</evidence>
<proteinExistence type="predicted"/>
<organism evidence="2 3">
    <name type="scientific">Bursaphelenchus xylophilus</name>
    <name type="common">Pinewood nematode worm</name>
    <name type="synonym">Aphelenchoides xylophilus</name>
    <dbReference type="NCBI Taxonomy" id="6326"/>
    <lineage>
        <taxon>Eukaryota</taxon>
        <taxon>Metazoa</taxon>
        <taxon>Ecdysozoa</taxon>
        <taxon>Nematoda</taxon>
        <taxon>Chromadorea</taxon>
        <taxon>Rhabditida</taxon>
        <taxon>Tylenchina</taxon>
        <taxon>Tylenchomorpha</taxon>
        <taxon>Aphelenchoidea</taxon>
        <taxon>Aphelenchoididae</taxon>
        <taxon>Bursaphelenchus</taxon>
    </lineage>
</organism>
<sequence>MVLQSFLILAVLQRPSSKATFMPWKDGRNPQAWTWTC</sequence>
<accession>A0A1I7SP58</accession>
<keyword evidence="1" id="KW-0732">Signal</keyword>
<dbReference type="WBParaSite" id="BXY_1484800.1">
    <property type="protein sequence ID" value="BXY_1484800.1"/>
    <property type="gene ID" value="BXY_1484800"/>
</dbReference>
<reference evidence="3" key="1">
    <citation type="submission" date="2016-11" db="UniProtKB">
        <authorList>
            <consortium name="WormBaseParasite"/>
        </authorList>
    </citation>
    <scope>IDENTIFICATION</scope>
</reference>
<dbReference type="AlphaFoldDB" id="A0A1I7SP58"/>
<feature type="signal peptide" evidence="1">
    <location>
        <begin position="1"/>
        <end position="19"/>
    </location>
</feature>
<dbReference type="Proteomes" id="UP000095284">
    <property type="component" value="Unplaced"/>
</dbReference>